<dbReference type="OrthoDB" id="8300214at2759"/>
<dbReference type="SUPFAM" id="SSF55961">
    <property type="entry name" value="Bet v1-like"/>
    <property type="match status" value="1"/>
</dbReference>
<organism evidence="3 4">
    <name type="scientific">Polarella glacialis</name>
    <name type="common">Dinoflagellate</name>
    <dbReference type="NCBI Taxonomy" id="89957"/>
    <lineage>
        <taxon>Eukaryota</taxon>
        <taxon>Sar</taxon>
        <taxon>Alveolata</taxon>
        <taxon>Dinophyceae</taxon>
        <taxon>Suessiales</taxon>
        <taxon>Suessiaceae</taxon>
        <taxon>Polarella</taxon>
    </lineage>
</organism>
<dbReference type="EMBL" id="CAJNNV010024851">
    <property type="protein sequence ID" value="CAE8610850.1"/>
    <property type="molecule type" value="Genomic_DNA"/>
</dbReference>
<dbReference type="SUPFAM" id="SSF53335">
    <property type="entry name" value="S-adenosyl-L-methionine-dependent methyltransferases"/>
    <property type="match status" value="1"/>
</dbReference>
<dbReference type="InterPro" id="IPR029063">
    <property type="entry name" value="SAM-dependent_MTases_sf"/>
</dbReference>
<dbReference type="Pfam" id="PF08241">
    <property type="entry name" value="Methyltransf_11"/>
    <property type="match status" value="1"/>
</dbReference>
<protein>
    <recommendedName>
        <fullName evidence="2">Methyltransferase type 11 domain-containing protein</fullName>
    </recommendedName>
</protein>
<dbReference type="AlphaFoldDB" id="A0A813FDG1"/>
<reference evidence="3" key="1">
    <citation type="submission" date="2021-02" db="EMBL/GenBank/DDBJ databases">
        <authorList>
            <person name="Dougan E. K."/>
            <person name="Rhodes N."/>
            <person name="Thang M."/>
            <person name="Chan C."/>
        </authorList>
    </citation>
    <scope>NUCLEOTIDE SEQUENCE</scope>
</reference>
<sequence length="940" mass="104952">MLLLWRSLFDVCAHPVQVDDEDSCYQLAAATCDPCDVFDANEVISSALKHTAQIKSSYAGLSKCQPLGMKKVRSEGLLNRLGFPAMRKCWSLSEKVGEPQSIKEPSADTIGEVSAALRAGRVLEARRKMLRMEDVQRDCVARSLPCREQVKRIGSRFEDSLPELVVDGGNDWVTSRDSEAAFRLRDGEVKLVFTIDIEDCSPVLLLAALCEYDLSKSYNPDILEAEAVQHDGADSIWRVVKKSKWSGMLEDNIRYLSAIDALDESEPSLWVSLYAHCGMSDLDAADQETHGFRLPPPKPDCSRSWSSRSTFSIRPMPSKGCDCRWPSTGCRLTTSVITRPSKSSCSTIQLSPTWAIRRLLCGEVDGFSTLLRKHIAECSELNDRIRTSPRASFYEQVQERVTMKRLFLLPPPHNHDAKQRVHASVNKGQSALLRRRMQGICTLLRNCTCIMRTGYLEDPGSSVSQQKDSAVVGVVSRRWRRKKCSQKSLSEWSGNNLRFAILPGSQWGSQSNYFESCQPAATSANPDPNRVLHCPPVEHGINWEAFLRSVCEKCPVGKPCNFSPEDEGLQIAAKAVAGEDQPAFVCISGLLSAMIVVAQYYLVKSPPEDLKGFLSQATSLSPFPFSTKQYTLYANMVPVRLMTCDVDAANRGDLQNVFVPRVHIEDSGLCGMSFSDDLLVRRCRSQRNNAGHVQRDDVTDFLSDITCPDFSGLSIDQALSAKIQKYNQRAEGMQCQDSRGMWNDEMSDLHKCILVTVGHLMNFRPGQLVLDWGSGCGHKLSWAKMLFDVNGLGLDIMGPAVAWAKDHSAGKFCHADGRDLSWVPDNMFDHVISYAAIYHLAKEDQCHAGIQLVKKLKIGGRAFLGWNHGPVMNNWEWLGCFKHSRAYMEELHGPGTTGVEVDFQALEDAYLFPPNAHVMEHKRSFLFQYPAYSIFLTRLA</sequence>
<evidence type="ECO:0000313" key="3">
    <source>
        <dbReference type="EMBL" id="CAE8610850.1"/>
    </source>
</evidence>
<name>A0A813FDG1_POLGL</name>
<evidence type="ECO:0000259" key="2">
    <source>
        <dbReference type="Pfam" id="PF08241"/>
    </source>
</evidence>
<feature type="chain" id="PRO_5032882591" description="Methyltransferase type 11 domain-containing protein" evidence="1">
    <location>
        <begin position="19"/>
        <end position="940"/>
    </location>
</feature>
<dbReference type="GO" id="GO:0008757">
    <property type="term" value="F:S-adenosylmethionine-dependent methyltransferase activity"/>
    <property type="evidence" value="ECO:0007669"/>
    <property type="project" value="InterPro"/>
</dbReference>
<gene>
    <name evidence="3" type="ORF">PGLA1383_LOCUS28659</name>
</gene>
<keyword evidence="4" id="KW-1185">Reference proteome</keyword>
<evidence type="ECO:0000313" key="4">
    <source>
        <dbReference type="Proteomes" id="UP000654075"/>
    </source>
</evidence>
<feature type="domain" description="Methyltransferase type 11" evidence="2">
    <location>
        <begin position="770"/>
        <end position="863"/>
    </location>
</feature>
<comment type="caution">
    <text evidence="3">The sequence shown here is derived from an EMBL/GenBank/DDBJ whole genome shotgun (WGS) entry which is preliminary data.</text>
</comment>
<dbReference type="CDD" id="cd02440">
    <property type="entry name" value="AdoMet_MTases"/>
    <property type="match status" value="1"/>
</dbReference>
<feature type="signal peptide" evidence="1">
    <location>
        <begin position="1"/>
        <end position="18"/>
    </location>
</feature>
<dbReference type="Proteomes" id="UP000654075">
    <property type="component" value="Unassembled WGS sequence"/>
</dbReference>
<keyword evidence="1" id="KW-0732">Signal</keyword>
<dbReference type="InterPro" id="IPR013216">
    <property type="entry name" value="Methyltransf_11"/>
</dbReference>
<proteinExistence type="predicted"/>
<dbReference type="Gene3D" id="3.40.50.150">
    <property type="entry name" value="Vaccinia Virus protein VP39"/>
    <property type="match status" value="1"/>
</dbReference>
<accession>A0A813FDG1</accession>
<evidence type="ECO:0000256" key="1">
    <source>
        <dbReference type="SAM" id="SignalP"/>
    </source>
</evidence>